<evidence type="ECO:0000256" key="1">
    <source>
        <dbReference type="SAM" id="MobiDB-lite"/>
    </source>
</evidence>
<proteinExistence type="predicted"/>
<feature type="chain" id="PRO_5005850028" description="Gram-positive cocci surface proteins LPxTG domain-containing protein" evidence="3">
    <location>
        <begin position="23"/>
        <end position="258"/>
    </location>
</feature>
<evidence type="ECO:0000256" key="3">
    <source>
        <dbReference type="SAM" id="SignalP"/>
    </source>
</evidence>
<dbReference type="EMBL" id="LGKG01000143">
    <property type="protein sequence ID" value="KPC61892.1"/>
    <property type="molecule type" value="Genomic_DNA"/>
</dbReference>
<protein>
    <recommendedName>
        <fullName evidence="6">Gram-positive cocci surface proteins LPxTG domain-containing protein</fullName>
    </recommendedName>
</protein>
<keyword evidence="2" id="KW-1133">Transmembrane helix</keyword>
<dbReference type="AlphaFoldDB" id="A0A0N0GYI6"/>
<dbReference type="Proteomes" id="UP000037982">
    <property type="component" value="Unassembled WGS sequence"/>
</dbReference>
<reference evidence="5" key="1">
    <citation type="submission" date="2015-07" db="EMBL/GenBank/DDBJ databases">
        <authorList>
            <person name="Ju K.-S."/>
            <person name="Doroghazi J.R."/>
            <person name="Metcalf W.W."/>
        </authorList>
    </citation>
    <scope>NUCLEOTIDE SEQUENCE [LARGE SCALE GENOMIC DNA]</scope>
    <source>
        <strain evidence="5">NRRL ISP-5002</strain>
    </source>
</reference>
<comment type="caution">
    <text evidence="4">The sequence shown here is derived from an EMBL/GenBank/DDBJ whole genome shotgun (WGS) entry which is preliminary data.</text>
</comment>
<feature type="compositionally biased region" description="Pro residues" evidence="1">
    <location>
        <begin position="158"/>
        <end position="179"/>
    </location>
</feature>
<name>A0A0N0GYI6_9ACTN</name>
<organism evidence="4 5">
    <name type="scientific">Streptomyces chattanoogensis</name>
    <dbReference type="NCBI Taxonomy" id="66876"/>
    <lineage>
        <taxon>Bacteria</taxon>
        <taxon>Bacillati</taxon>
        <taxon>Actinomycetota</taxon>
        <taxon>Actinomycetes</taxon>
        <taxon>Kitasatosporales</taxon>
        <taxon>Streptomycetaceae</taxon>
        <taxon>Streptomyces</taxon>
    </lineage>
</organism>
<keyword evidence="5" id="KW-1185">Reference proteome</keyword>
<evidence type="ECO:0000313" key="4">
    <source>
        <dbReference type="EMBL" id="KPC61892.1"/>
    </source>
</evidence>
<sequence>MTTGLLVAAAALPVPLATTALAAEQRAAPPDRPSHLVRGHALPDGYAADPPLAGNRAGEGRGHPGRPESLEYLPGVPRPDADMHIADLPVLRDFFAHIPDETPRYPDEPPEYLPWHDPRYGLDPDDSSPDDDPDAPGPEDSPSGSPESPSDEAQDPGRPAPSDPPPAPPRSAAPGPSPGPHSDVAGGLGHRPYKPLQPPSPSKKRHHTPPDDAEPSDPAEPYAMETPTAPVERVLPMGAGLALTGLGLAFLGLRLRRR</sequence>
<evidence type="ECO:0000313" key="5">
    <source>
        <dbReference type="Proteomes" id="UP000037982"/>
    </source>
</evidence>
<dbReference type="PATRIC" id="fig|66876.3.peg.4774"/>
<accession>A0A0N0GYI6</accession>
<feature type="compositionally biased region" description="Basic and acidic residues" evidence="1">
    <location>
        <begin position="58"/>
        <end position="69"/>
    </location>
</feature>
<dbReference type="RefSeq" id="WP_053925286.1">
    <property type="nucleotide sequence ID" value="NZ_LGKG01000143.1"/>
</dbReference>
<feature type="transmembrane region" description="Helical" evidence="2">
    <location>
        <begin position="234"/>
        <end position="253"/>
    </location>
</feature>
<evidence type="ECO:0008006" key="6">
    <source>
        <dbReference type="Google" id="ProtNLM"/>
    </source>
</evidence>
<gene>
    <name evidence="4" type="ORF">ADL29_21820</name>
</gene>
<feature type="region of interest" description="Disordered" evidence="1">
    <location>
        <begin position="99"/>
        <end position="230"/>
    </location>
</feature>
<keyword evidence="3" id="KW-0732">Signal</keyword>
<evidence type="ECO:0000256" key="2">
    <source>
        <dbReference type="SAM" id="Phobius"/>
    </source>
</evidence>
<feature type="compositionally biased region" description="Acidic residues" evidence="1">
    <location>
        <begin position="123"/>
        <end position="134"/>
    </location>
</feature>
<keyword evidence="2" id="KW-0812">Transmembrane</keyword>
<feature type="region of interest" description="Disordered" evidence="1">
    <location>
        <begin position="23"/>
        <end position="84"/>
    </location>
</feature>
<feature type="compositionally biased region" description="Low complexity" evidence="1">
    <location>
        <begin position="138"/>
        <end position="148"/>
    </location>
</feature>
<feature type="signal peptide" evidence="3">
    <location>
        <begin position="1"/>
        <end position="22"/>
    </location>
</feature>
<keyword evidence="2" id="KW-0472">Membrane</keyword>